<reference evidence="2" key="1">
    <citation type="journal article" date="2023" name="G3 (Bethesda)">
        <title>Whole genome assembly and annotation of the endangered Caribbean coral Acropora cervicornis.</title>
        <authorList>
            <person name="Selwyn J.D."/>
            <person name="Vollmer S.V."/>
        </authorList>
    </citation>
    <scope>NUCLEOTIDE SEQUENCE</scope>
    <source>
        <strain evidence="2">K2</strain>
    </source>
</reference>
<organism evidence="2 3">
    <name type="scientific">Acropora cervicornis</name>
    <name type="common">Staghorn coral</name>
    <dbReference type="NCBI Taxonomy" id="6130"/>
    <lineage>
        <taxon>Eukaryota</taxon>
        <taxon>Metazoa</taxon>
        <taxon>Cnidaria</taxon>
        <taxon>Anthozoa</taxon>
        <taxon>Hexacorallia</taxon>
        <taxon>Scleractinia</taxon>
        <taxon>Astrocoeniina</taxon>
        <taxon>Acroporidae</taxon>
        <taxon>Acropora</taxon>
    </lineage>
</organism>
<evidence type="ECO:0000256" key="1">
    <source>
        <dbReference type="SAM" id="MobiDB-lite"/>
    </source>
</evidence>
<feature type="compositionally biased region" description="Polar residues" evidence="1">
    <location>
        <begin position="110"/>
        <end position="125"/>
    </location>
</feature>
<dbReference type="EMBL" id="JARQWQ010000027">
    <property type="protein sequence ID" value="KAK2562997.1"/>
    <property type="molecule type" value="Genomic_DNA"/>
</dbReference>
<feature type="region of interest" description="Disordered" evidence="1">
    <location>
        <begin position="110"/>
        <end position="134"/>
    </location>
</feature>
<sequence>MAAIKTLFLNSWIPRLEQKSLQYEYELYQNAINKNASNVHSRVLQTLTYRIQKKHTCCSNDFFIVFSGTLIKSFSLTGALHNGQLGAMSSDDILSIMHCRQKACAQRVMTGSTSESKQTGHSSSTPDDKATKRTHLRLASRSNIALVRRVCGFLMEGSEPKKIYRNHTHRPITKHRHWTDNQCCSVFRNRRSTAVTTFHGFHFLVNNQNTIMVVIRSFDGFPHRMHWSSEDSQLAQPHLERLLNINKQVRLVGEWLPKLVNKEIELRLLSPGLMLKMEMSAILVQHSLEAQQCHCWWLLGQYILDDYQNFQLQILLVKVHATVVSHCFLDFGKKNANFAGTVLLWKNKVGDLHEQNL</sequence>
<accession>A0AAD9V6M6</accession>
<dbReference type="Proteomes" id="UP001249851">
    <property type="component" value="Unassembled WGS sequence"/>
</dbReference>
<gene>
    <name evidence="2" type="ORF">P5673_013996</name>
</gene>
<evidence type="ECO:0000313" key="3">
    <source>
        <dbReference type="Proteomes" id="UP001249851"/>
    </source>
</evidence>
<evidence type="ECO:0000313" key="2">
    <source>
        <dbReference type="EMBL" id="KAK2562997.1"/>
    </source>
</evidence>
<keyword evidence="3" id="KW-1185">Reference proteome</keyword>
<reference evidence="2" key="2">
    <citation type="journal article" date="2023" name="Science">
        <title>Genomic signatures of disease resistance in endangered staghorn corals.</title>
        <authorList>
            <person name="Vollmer S.V."/>
            <person name="Selwyn J.D."/>
            <person name="Despard B.A."/>
            <person name="Roesel C.L."/>
        </authorList>
    </citation>
    <scope>NUCLEOTIDE SEQUENCE</scope>
    <source>
        <strain evidence="2">K2</strain>
    </source>
</reference>
<proteinExistence type="predicted"/>
<dbReference type="AlphaFoldDB" id="A0AAD9V6M6"/>
<name>A0AAD9V6M6_ACRCE</name>
<comment type="caution">
    <text evidence="2">The sequence shown here is derived from an EMBL/GenBank/DDBJ whole genome shotgun (WGS) entry which is preliminary data.</text>
</comment>
<protein>
    <submittedName>
        <fullName evidence="2">Uncharacterized protein</fullName>
    </submittedName>
</protein>